<reference evidence="1" key="1">
    <citation type="journal article" date="2023" name="IScience">
        <title>Live-bearing cockroach genome reveals convergent evolutionary mechanisms linked to viviparity in insects and beyond.</title>
        <authorList>
            <person name="Fouks B."/>
            <person name="Harrison M.C."/>
            <person name="Mikhailova A.A."/>
            <person name="Marchal E."/>
            <person name="English S."/>
            <person name="Carruthers M."/>
            <person name="Jennings E.C."/>
            <person name="Chiamaka E.L."/>
            <person name="Frigard R.A."/>
            <person name="Pippel M."/>
            <person name="Attardo G.M."/>
            <person name="Benoit J.B."/>
            <person name="Bornberg-Bauer E."/>
            <person name="Tobe S.S."/>
        </authorList>
    </citation>
    <scope>NUCLEOTIDE SEQUENCE</scope>
    <source>
        <strain evidence="1">Stay&amp;Tobe</strain>
    </source>
</reference>
<dbReference type="Proteomes" id="UP001233999">
    <property type="component" value="Unassembled WGS sequence"/>
</dbReference>
<evidence type="ECO:0000313" key="2">
    <source>
        <dbReference type="Proteomes" id="UP001233999"/>
    </source>
</evidence>
<feature type="non-terminal residue" evidence="1">
    <location>
        <position position="1"/>
    </location>
</feature>
<sequence>IMHNNNKLKCAHTVHGGTVSYVKNIINSKLFFIKIIIVCRSFCDRSSKGIVPTGYFYKTSALYGIAILSNYRKTAAEYLEL</sequence>
<name>A0AAD8A1L7_DIPPU</name>
<comment type="caution">
    <text evidence="1">The sequence shown here is derived from an EMBL/GenBank/DDBJ whole genome shotgun (WGS) entry which is preliminary data.</text>
</comment>
<evidence type="ECO:0000313" key="1">
    <source>
        <dbReference type="EMBL" id="KAJ9590706.1"/>
    </source>
</evidence>
<proteinExistence type="predicted"/>
<dbReference type="EMBL" id="JASPKZ010004196">
    <property type="protein sequence ID" value="KAJ9590706.1"/>
    <property type="molecule type" value="Genomic_DNA"/>
</dbReference>
<keyword evidence="2" id="KW-1185">Reference proteome</keyword>
<dbReference type="AlphaFoldDB" id="A0AAD8A1L7"/>
<protein>
    <submittedName>
        <fullName evidence="1">Uncharacterized protein</fullName>
    </submittedName>
</protein>
<reference evidence="1" key="2">
    <citation type="submission" date="2023-05" db="EMBL/GenBank/DDBJ databases">
        <authorList>
            <person name="Fouks B."/>
        </authorList>
    </citation>
    <scope>NUCLEOTIDE SEQUENCE</scope>
    <source>
        <strain evidence="1">Stay&amp;Tobe</strain>
        <tissue evidence="1">Testes</tissue>
    </source>
</reference>
<accession>A0AAD8A1L7</accession>
<organism evidence="1 2">
    <name type="scientific">Diploptera punctata</name>
    <name type="common">Pacific beetle cockroach</name>
    <dbReference type="NCBI Taxonomy" id="6984"/>
    <lineage>
        <taxon>Eukaryota</taxon>
        <taxon>Metazoa</taxon>
        <taxon>Ecdysozoa</taxon>
        <taxon>Arthropoda</taxon>
        <taxon>Hexapoda</taxon>
        <taxon>Insecta</taxon>
        <taxon>Pterygota</taxon>
        <taxon>Neoptera</taxon>
        <taxon>Polyneoptera</taxon>
        <taxon>Dictyoptera</taxon>
        <taxon>Blattodea</taxon>
        <taxon>Blaberoidea</taxon>
        <taxon>Blaberidae</taxon>
        <taxon>Diplopterinae</taxon>
        <taxon>Diploptera</taxon>
    </lineage>
</organism>
<gene>
    <name evidence="1" type="ORF">L9F63_016222</name>
</gene>